<evidence type="ECO:0000313" key="2">
    <source>
        <dbReference type="Proteomes" id="UP001194696"/>
    </source>
</evidence>
<proteinExistence type="predicted"/>
<accession>A0ABQ7JGJ6</accession>
<dbReference type="EMBL" id="JAAAIM010003292">
    <property type="protein sequence ID" value="KAG0268274.1"/>
    <property type="molecule type" value="Genomic_DNA"/>
</dbReference>
<organism evidence="1 2">
    <name type="scientific">Linnemannia gamsii</name>
    <dbReference type="NCBI Taxonomy" id="64522"/>
    <lineage>
        <taxon>Eukaryota</taxon>
        <taxon>Fungi</taxon>
        <taxon>Fungi incertae sedis</taxon>
        <taxon>Mucoromycota</taxon>
        <taxon>Mortierellomycotina</taxon>
        <taxon>Mortierellomycetes</taxon>
        <taxon>Mortierellales</taxon>
        <taxon>Mortierellaceae</taxon>
        <taxon>Linnemannia</taxon>
    </lineage>
</organism>
<feature type="non-terminal residue" evidence="1">
    <location>
        <position position="1"/>
    </location>
</feature>
<reference evidence="1 2" key="1">
    <citation type="journal article" date="2020" name="Fungal Divers.">
        <title>Resolving the Mortierellaceae phylogeny through synthesis of multi-gene phylogenetics and phylogenomics.</title>
        <authorList>
            <person name="Vandepol N."/>
            <person name="Liber J."/>
            <person name="Desiro A."/>
            <person name="Na H."/>
            <person name="Kennedy M."/>
            <person name="Barry K."/>
            <person name="Grigoriev I.V."/>
            <person name="Miller A.N."/>
            <person name="O'Donnell K."/>
            <person name="Stajich J.E."/>
            <person name="Bonito G."/>
        </authorList>
    </citation>
    <scope>NUCLEOTIDE SEQUENCE [LARGE SCALE GENOMIC DNA]</scope>
    <source>
        <strain evidence="1 2">AD045</strain>
    </source>
</reference>
<sequence>GSVTTQRVENAHSLLKSNLNSKSTLDDVLVMTEERTIKENLTREELGYRRGSSHSRWRIESTVEDFHEVVAENNKFLGGFARFKMVDEMTESYFYRVMKIELVDLE</sequence>
<evidence type="ECO:0000313" key="1">
    <source>
        <dbReference type="EMBL" id="KAG0268274.1"/>
    </source>
</evidence>
<comment type="caution">
    <text evidence="1">The sequence shown here is derived from an EMBL/GenBank/DDBJ whole genome shotgun (WGS) entry which is preliminary data.</text>
</comment>
<protein>
    <submittedName>
        <fullName evidence="1">Uncharacterized protein</fullName>
    </submittedName>
</protein>
<dbReference type="Proteomes" id="UP001194696">
    <property type="component" value="Unassembled WGS sequence"/>
</dbReference>
<gene>
    <name evidence="1" type="ORF">BGZ96_006732</name>
</gene>
<name>A0ABQ7JGJ6_9FUNG</name>
<keyword evidence="2" id="KW-1185">Reference proteome</keyword>
<feature type="non-terminal residue" evidence="1">
    <location>
        <position position="106"/>
    </location>
</feature>